<reference evidence="2" key="1">
    <citation type="journal article" date="2019" name="Int. J. Syst. Evol. Microbiol.">
        <title>The Global Catalogue of Microorganisms (GCM) 10K type strain sequencing project: providing services to taxonomists for standard genome sequencing and annotation.</title>
        <authorList>
            <consortium name="The Broad Institute Genomics Platform"/>
            <consortium name="The Broad Institute Genome Sequencing Center for Infectious Disease"/>
            <person name="Wu L."/>
            <person name="Ma J."/>
        </authorList>
    </citation>
    <scope>NUCLEOTIDE SEQUENCE [LARGE SCALE GENOMIC DNA]</scope>
    <source>
        <strain evidence="2">KCTC 42424</strain>
    </source>
</reference>
<proteinExistence type="predicted"/>
<keyword evidence="1" id="KW-0238">DNA-binding</keyword>
<keyword evidence="2" id="KW-1185">Reference proteome</keyword>
<dbReference type="EMBL" id="JBHRYB010000001">
    <property type="protein sequence ID" value="MFC3678609.1"/>
    <property type="molecule type" value="Genomic_DNA"/>
</dbReference>
<evidence type="ECO:0000313" key="2">
    <source>
        <dbReference type="Proteomes" id="UP001595722"/>
    </source>
</evidence>
<dbReference type="Gene3D" id="3.90.1150.30">
    <property type="match status" value="1"/>
</dbReference>
<dbReference type="SUPFAM" id="SSF142906">
    <property type="entry name" value="YjbR-like"/>
    <property type="match status" value="1"/>
</dbReference>
<protein>
    <submittedName>
        <fullName evidence="1">MmcQ/YjbR family DNA-binding protein</fullName>
    </submittedName>
</protein>
<dbReference type="PANTHER" id="PTHR35145">
    <property type="entry name" value="CYTOPLASMIC PROTEIN-RELATED"/>
    <property type="match status" value="1"/>
</dbReference>
<dbReference type="InterPro" id="IPR038056">
    <property type="entry name" value="YjbR-like_sf"/>
</dbReference>
<accession>A0ABV7VMC7</accession>
<dbReference type="RefSeq" id="WP_376864161.1">
    <property type="nucleotide sequence ID" value="NZ_JBHRYB010000001.1"/>
</dbReference>
<dbReference type="GO" id="GO:0003677">
    <property type="term" value="F:DNA binding"/>
    <property type="evidence" value="ECO:0007669"/>
    <property type="project" value="UniProtKB-KW"/>
</dbReference>
<dbReference type="Proteomes" id="UP001595722">
    <property type="component" value="Unassembled WGS sequence"/>
</dbReference>
<dbReference type="PANTHER" id="PTHR35145:SF1">
    <property type="entry name" value="CYTOPLASMIC PROTEIN"/>
    <property type="match status" value="1"/>
</dbReference>
<comment type="caution">
    <text evidence="1">The sequence shown here is derived from an EMBL/GenBank/DDBJ whole genome shotgun (WGS) entry which is preliminary data.</text>
</comment>
<dbReference type="Pfam" id="PF04237">
    <property type="entry name" value="YjbR"/>
    <property type="match status" value="1"/>
</dbReference>
<gene>
    <name evidence="1" type="ORF">ACFOMG_00605</name>
</gene>
<dbReference type="InterPro" id="IPR058532">
    <property type="entry name" value="YjbR/MT2646/Rv2570-like"/>
</dbReference>
<evidence type="ECO:0000313" key="1">
    <source>
        <dbReference type="EMBL" id="MFC3678609.1"/>
    </source>
</evidence>
<dbReference type="InterPro" id="IPR007351">
    <property type="entry name" value="YjbR"/>
</dbReference>
<organism evidence="1 2">
    <name type="scientific">Bacterioplanoides pacificum</name>
    <dbReference type="NCBI Taxonomy" id="1171596"/>
    <lineage>
        <taxon>Bacteria</taxon>
        <taxon>Pseudomonadati</taxon>
        <taxon>Pseudomonadota</taxon>
        <taxon>Gammaproteobacteria</taxon>
        <taxon>Oceanospirillales</taxon>
        <taxon>Oceanospirillaceae</taxon>
        <taxon>Bacterioplanoides</taxon>
    </lineage>
</organism>
<name>A0ABV7VMC7_9GAMM</name>
<sequence>MDHLKIRDYLLSKPEAWEDFPFYPDVAVMKVKNKMFATLSPASSKNSDPNDATPDDNFYRINLKCDPHEAVQLRDVFESVVAGYHMNKKHWNTIILNGEVPMGELQRMIDNSYALVLKSMTKAERRSLETAYSEEELYGDLSYK</sequence>